<evidence type="ECO:0000313" key="1">
    <source>
        <dbReference type="EMBL" id="RBW49530.1"/>
    </source>
</evidence>
<dbReference type="EMBL" id="QOCE01000054">
    <property type="protein sequence ID" value="RBW49530.1"/>
    <property type="molecule type" value="Genomic_DNA"/>
</dbReference>
<sequence>MAQHPLEFLNQIGTPKSLQRETPDVNITLARAAVIQVVKQESHAEHYANASIRGETFLRGTWTFRFDLTSRIS</sequence>
<dbReference type="Proteomes" id="UP000252706">
    <property type="component" value="Unassembled WGS sequence"/>
</dbReference>
<comment type="caution">
    <text evidence="1">The sequence shown here is derived from an EMBL/GenBank/DDBJ whole genome shotgun (WGS) entry which is preliminary data.</text>
</comment>
<reference evidence="1 2" key="1">
    <citation type="submission" date="2018-07" db="EMBL/GenBank/DDBJ databases">
        <title>Modular assembly of carbohydrate-degrading microbial communities in the ocean.</title>
        <authorList>
            <person name="Enke T.N."/>
            <person name="Datta M.S."/>
            <person name="Schwartzman J.A."/>
            <person name="Cermak N."/>
            <person name="Schmitz D.A."/>
            <person name="Barrere J."/>
            <person name="Cordero O.X."/>
        </authorList>
    </citation>
    <scope>NUCLEOTIDE SEQUENCE [LARGE SCALE GENOMIC DNA]</scope>
    <source>
        <strain evidence="1 2">C3M10</strain>
    </source>
</reference>
<name>A0A366WIA3_9RHOB</name>
<evidence type="ECO:0000313" key="2">
    <source>
        <dbReference type="Proteomes" id="UP000252706"/>
    </source>
</evidence>
<dbReference type="AlphaFoldDB" id="A0A366WIA3"/>
<proteinExistence type="predicted"/>
<gene>
    <name evidence="1" type="ORF">DS909_22865</name>
</gene>
<protein>
    <submittedName>
        <fullName evidence="1">Uncharacterized protein</fullName>
    </submittedName>
</protein>
<accession>A0A366WIA3</accession>
<organism evidence="1 2">
    <name type="scientific">Phaeobacter gallaeciensis</name>
    <dbReference type="NCBI Taxonomy" id="60890"/>
    <lineage>
        <taxon>Bacteria</taxon>
        <taxon>Pseudomonadati</taxon>
        <taxon>Pseudomonadota</taxon>
        <taxon>Alphaproteobacteria</taxon>
        <taxon>Rhodobacterales</taxon>
        <taxon>Roseobacteraceae</taxon>
        <taxon>Phaeobacter</taxon>
    </lineage>
</organism>